<evidence type="ECO:0000313" key="1">
    <source>
        <dbReference type="EMBL" id="KXB40167.1"/>
    </source>
</evidence>
<dbReference type="STRING" id="1497955.HMPREF1872_00978"/>
<evidence type="ECO:0000313" key="2">
    <source>
        <dbReference type="Proteomes" id="UP000070080"/>
    </source>
</evidence>
<gene>
    <name evidence="1" type="ORF">HMPREF1872_00978</name>
</gene>
<protein>
    <submittedName>
        <fullName evidence="1">Uncharacterized protein</fullName>
    </submittedName>
</protein>
<proteinExistence type="predicted"/>
<dbReference type="EMBL" id="LSCV01000031">
    <property type="protein sequence ID" value="KXB40167.1"/>
    <property type="molecule type" value="Genomic_DNA"/>
</dbReference>
<sequence>MNIFFKQAMLYCLTKSCYQKLLALSQSQTKRDYYALMNNELKAQSSDINDCFFLLPNTRISGQLGLADIYFADLWAWQLTFTYDYILGKYALSFREFAAGQKLELNSRGKSYVYLGPNVITNSYPKSLFDNELYLCPLQHGDILTIANKSLLFCCPENSNDT</sequence>
<dbReference type="RefSeq" id="WP_066714362.1">
    <property type="nucleotide sequence ID" value="NZ_CP118869.1"/>
</dbReference>
<dbReference type="AlphaFoldDB" id="A0A133YAL8"/>
<accession>A0A133YAL8</accession>
<reference evidence="2" key="1">
    <citation type="submission" date="2016-01" db="EMBL/GenBank/DDBJ databases">
        <authorList>
            <person name="Mitreva M."/>
            <person name="Pepin K.H."/>
            <person name="Mihindukulasuriya K.A."/>
            <person name="Fulton R."/>
            <person name="Fronick C."/>
            <person name="O'Laughlin M."/>
            <person name="Miner T."/>
            <person name="Herter B."/>
            <person name="Rosa B.A."/>
            <person name="Cordes M."/>
            <person name="Tomlinson C."/>
            <person name="Wollam A."/>
            <person name="Palsikar V.B."/>
            <person name="Mardis E.R."/>
            <person name="Wilson R.K."/>
        </authorList>
    </citation>
    <scope>NUCLEOTIDE SEQUENCE [LARGE SCALE GENOMIC DNA]</scope>
    <source>
        <strain evidence="2">KA00274</strain>
    </source>
</reference>
<organism evidence="1 2">
    <name type="scientific">Amygdalobacter nucleatus</name>
    <dbReference type="NCBI Taxonomy" id="3029274"/>
    <lineage>
        <taxon>Bacteria</taxon>
        <taxon>Bacillati</taxon>
        <taxon>Bacillota</taxon>
        <taxon>Clostridia</taxon>
        <taxon>Eubacteriales</taxon>
        <taxon>Oscillospiraceae</taxon>
        <taxon>Amygdalobacter</taxon>
    </lineage>
</organism>
<comment type="caution">
    <text evidence="1">The sequence shown here is derived from an EMBL/GenBank/DDBJ whole genome shotgun (WGS) entry which is preliminary data.</text>
</comment>
<keyword evidence="2" id="KW-1185">Reference proteome</keyword>
<dbReference type="Proteomes" id="UP000070080">
    <property type="component" value="Unassembled WGS sequence"/>
</dbReference>
<name>A0A133YAL8_9FIRM</name>